<keyword evidence="1" id="KW-0677">Repeat</keyword>
<dbReference type="STRING" id="573058.SAMN00017477_1376"/>
<evidence type="ECO:0000256" key="1">
    <source>
        <dbReference type="ARBA" id="ARBA00022737"/>
    </source>
</evidence>
<evidence type="ECO:0000313" key="5">
    <source>
        <dbReference type="Proteomes" id="UP000192368"/>
    </source>
</evidence>
<dbReference type="SMART" id="SM00028">
    <property type="entry name" value="TPR"/>
    <property type="match status" value="5"/>
</dbReference>
<reference evidence="5" key="1">
    <citation type="submission" date="2017-04" db="EMBL/GenBank/DDBJ databases">
        <authorList>
            <person name="Varghese N."/>
            <person name="Submissions S."/>
        </authorList>
    </citation>
    <scope>NUCLEOTIDE SEQUENCE [LARGE SCALE GENOMIC DNA]</scope>
    <source>
        <strain evidence="5">DSM 20463</strain>
    </source>
</reference>
<dbReference type="EMBL" id="FWWR01000009">
    <property type="protein sequence ID" value="SMB88265.1"/>
    <property type="molecule type" value="Genomic_DNA"/>
</dbReference>
<organism evidence="4 5">
    <name type="scientific">Peptoniphilus asaccharolyticus DSM 20463</name>
    <dbReference type="NCBI Taxonomy" id="573058"/>
    <lineage>
        <taxon>Bacteria</taxon>
        <taxon>Bacillati</taxon>
        <taxon>Bacillota</taxon>
        <taxon>Tissierellia</taxon>
        <taxon>Tissierellales</taxon>
        <taxon>Peptoniphilaceae</taxon>
        <taxon>Peptoniphilus</taxon>
    </lineage>
</organism>
<dbReference type="InterPro" id="IPR025117">
    <property type="entry name" value="DUF4037"/>
</dbReference>
<evidence type="ECO:0000256" key="2">
    <source>
        <dbReference type="ARBA" id="ARBA00022803"/>
    </source>
</evidence>
<dbReference type="Pfam" id="PF13228">
    <property type="entry name" value="DUF4037"/>
    <property type="match status" value="1"/>
</dbReference>
<keyword evidence="2" id="KW-0802">TPR repeat</keyword>
<protein>
    <submittedName>
        <fullName evidence="4">Tetratricopeptide repeat-containing protein</fullName>
    </submittedName>
</protein>
<feature type="domain" description="DUF4037" evidence="3">
    <location>
        <begin position="388"/>
        <end position="486"/>
    </location>
</feature>
<dbReference type="AlphaFoldDB" id="A0A1W1V4K8"/>
<sequence>MYLDKIENIQKKYHSLLRDGKEVEMLPLIEEAIEIAFSNKDFAKLVELLNDYGGALRNTGEYSKSIQSLLTAKKLIETHFNKNSEAYANTLMNLANAYRMNSNRKEALNLFNKADEIFKNLNLYNYSYASNANNLALLFLEDGNPQRAYDLLKSAEKILSEIPHHSIQLATTYNNLFDVCTLMKKDSEAKDYIFKAKEFLESKISPANPLYASVLNNLAKYYFNIGDIEKSTSLYNISKKIIENTYGKESEAYKNIVSNLNFIKKNLEPKSKHDTTENNLKKGLELSEDFYFNQVKPFILKNYPDLVRYSAFGLVGEGSECYGFDDEISKDHDFIKRCSWFLLKDIISQLPITEINLGDGLVKIIAVEDFYKYYTLFEKGPLTLKEFRKVPQDFLSVATNGKIFEDNYGKFSYIRQRLLAYYPKDLVLKKLAYLCNKIAQSGQYNYPRCLKRNNIMGAQIALSEFLQYYCEFIHLINKKYMPFYKWQYRSLKSLHLLGEYACSKMDALLSYNDVSESLQKIDIIEEMCKKLVEYMNKANLSNLNTNFLKYHSSEIVKKINNEELKNEDTWIK</sequence>
<gene>
    <name evidence="4" type="ORF">SAMN00017477_1376</name>
</gene>
<dbReference type="PANTHER" id="PTHR45641">
    <property type="entry name" value="TETRATRICOPEPTIDE REPEAT PROTEIN (AFU_ORTHOLOGUE AFUA_6G03870)"/>
    <property type="match status" value="1"/>
</dbReference>
<dbReference type="OrthoDB" id="3030at2"/>
<keyword evidence="5" id="KW-1185">Reference proteome</keyword>
<evidence type="ECO:0000313" key="4">
    <source>
        <dbReference type="EMBL" id="SMB88265.1"/>
    </source>
</evidence>
<dbReference type="Proteomes" id="UP000192368">
    <property type="component" value="Unassembled WGS sequence"/>
</dbReference>
<dbReference type="SUPFAM" id="SSF48452">
    <property type="entry name" value="TPR-like"/>
    <property type="match status" value="1"/>
</dbReference>
<name>A0A1W1V4K8_PEPAS</name>
<dbReference type="PANTHER" id="PTHR45641:SF19">
    <property type="entry name" value="NEPHROCYSTIN-3"/>
    <property type="match status" value="1"/>
</dbReference>
<dbReference type="Pfam" id="PF13424">
    <property type="entry name" value="TPR_12"/>
    <property type="match status" value="1"/>
</dbReference>
<dbReference type="InterPro" id="IPR019734">
    <property type="entry name" value="TPR_rpt"/>
</dbReference>
<accession>A0A1W1V4K8</accession>
<evidence type="ECO:0000259" key="3">
    <source>
        <dbReference type="Pfam" id="PF13228"/>
    </source>
</evidence>
<proteinExistence type="predicted"/>
<dbReference type="Gene3D" id="1.25.40.10">
    <property type="entry name" value="Tetratricopeptide repeat domain"/>
    <property type="match status" value="3"/>
</dbReference>
<dbReference type="RefSeq" id="WP_084230924.1">
    <property type="nucleotide sequence ID" value="NZ_FWWR01000009.1"/>
</dbReference>
<dbReference type="InterPro" id="IPR011990">
    <property type="entry name" value="TPR-like_helical_dom_sf"/>
</dbReference>